<evidence type="ECO:0000313" key="3">
    <source>
        <dbReference type="EMBL" id="MBC3930995.1"/>
    </source>
</evidence>
<name>A0ABR7A255_9BURK</name>
<dbReference type="RefSeq" id="WP_186902793.1">
    <property type="nucleotide sequence ID" value="NZ_JACOGD010000002.1"/>
</dbReference>
<feature type="compositionally biased region" description="Low complexity" evidence="1">
    <location>
        <begin position="109"/>
        <end position="127"/>
    </location>
</feature>
<feature type="transmembrane region" description="Helical" evidence="2">
    <location>
        <begin position="12"/>
        <end position="29"/>
    </location>
</feature>
<keyword evidence="2" id="KW-0812">Transmembrane</keyword>
<comment type="caution">
    <text evidence="3">The sequence shown here is derived from an EMBL/GenBank/DDBJ whole genome shotgun (WGS) entry which is preliminary data.</text>
</comment>
<dbReference type="Proteomes" id="UP000654304">
    <property type="component" value="Unassembled WGS sequence"/>
</dbReference>
<sequence length="226" mass="24841">MHRYQYPARPWLILPLVAAFHLLILWYWPAFHAPANSQQANAMHFVLLSPAIRPTLPLSEPALEANARSSSTQSNPERTRQRTVSAPSQVLSSTQTPTKEQVKAEPEQAVAVESANSATSATSAPASTELKRDVRSLFFGLKKEFEARDRVLTAAEKSAFAKFADQIARSGTVNHEGVKHEVHIMGDGRPVSKVITPFGTYCIMHRKPGELLGNEMPTIPMSCGNL</sequence>
<evidence type="ECO:0000256" key="1">
    <source>
        <dbReference type="SAM" id="MobiDB-lite"/>
    </source>
</evidence>
<proteinExistence type="predicted"/>
<gene>
    <name evidence="3" type="ORF">H8K43_04865</name>
</gene>
<keyword evidence="2" id="KW-0472">Membrane</keyword>
<dbReference type="EMBL" id="JACOGD010000002">
    <property type="protein sequence ID" value="MBC3930995.1"/>
    <property type="molecule type" value="Genomic_DNA"/>
</dbReference>
<feature type="compositionally biased region" description="Polar residues" evidence="1">
    <location>
        <begin position="67"/>
        <end position="99"/>
    </location>
</feature>
<protein>
    <submittedName>
        <fullName evidence="3">Uncharacterized protein</fullName>
    </submittedName>
</protein>
<evidence type="ECO:0000256" key="2">
    <source>
        <dbReference type="SAM" id="Phobius"/>
    </source>
</evidence>
<keyword evidence="2" id="KW-1133">Transmembrane helix</keyword>
<accession>A0ABR7A255</accession>
<feature type="region of interest" description="Disordered" evidence="1">
    <location>
        <begin position="63"/>
        <end position="127"/>
    </location>
</feature>
<organism evidence="3 4">
    <name type="scientific">Undibacterium curvum</name>
    <dbReference type="NCBI Taxonomy" id="2762294"/>
    <lineage>
        <taxon>Bacteria</taxon>
        <taxon>Pseudomonadati</taxon>
        <taxon>Pseudomonadota</taxon>
        <taxon>Betaproteobacteria</taxon>
        <taxon>Burkholderiales</taxon>
        <taxon>Oxalobacteraceae</taxon>
        <taxon>Undibacterium</taxon>
    </lineage>
</organism>
<reference evidence="3 4" key="1">
    <citation type="submission" date="2020-08" db="EMBL/GenBank/DDBJ databases">
        <title>Novel species isolated from subtropical streams in China.</title>
        <authorList>
            <person name="Lu H."/>
        </authorList>
    </citation>
    <scope>NUCLEOTIDE SEQUENCE [LARGE SCALE GENOMIC DNA]</scope>
    <source>
        <strain evidence="3 4">CY22W</strain>
    </source>
</reference>
<evidence type="ECO:0000313" key="4">
    <source>
        <dbReference type="Proteomes" id="UP000654304"/>
    </source>
</evidence>
<keyword evidence="4" id="KW-1185">Reference proteome</keyword>